<gene>
    <name evidence="1" type="ORF">OPT61_g3171</name>
</gene>
<comment type="caution">
    <text evidence="1">The sequence shown here is derived from an EMBL/GenBank/DDBJ whole genome shotgun (WGS) entry which is preliminary data.</text>
</comment>
<sequence>MPRSRLNQTKSMTVLLTTSSSQLEGTLFLAIPRLILDQKTLYGTPNNPHNEEKTASDGNDFAGPQMNRADTPEMSADRECGIWIET</sequence>
<accession>A0ACC2IJ08</accession>
<dbReference type="EMBL" id="JAPHNI010000158">
    <property type="protein sequence ID" value="KAJ8115097.1"/>
    <property type="molecule type" value="Genomic_DNA"/>
</dbReference>
<reference evidence="1" key="1">
    <citation type="submission" date="2022-11" db="EMBL/GenBank/DDBJ databases">
        <title>Genome Sequence of Boeremia exigua.</title>
        <authorList>
            <person name="Buettner E."/>
        </authorList>
    </citation>
    <scope>NUCLEOTIDE SEQUENCE</scope>
    <source>
        <strain evidence="1">CU02</strain>
    </source>
</reference>
<organism evidence="1 2">
    <name type="scientific">Boeremia exigua</name>
    <dbReference type="NCBI Taxonomy" id="749465"/>
    <lineage>
        <taxon>Eukaryota</taxon>
        <taxon>Fungi</taxon>
        <taxon>Dikarya</taxon>
        <taxon>Ascomycota</taxon>
        <taxon>Pezizomycotina</taxon>
        <taxon>Dothideomycetes</taxon>
        <taxon>Pleosporomycetidae</taxon>
        <taxon>Pleosporales</taxon>
        <taxon>Pleosporineae</taxon>
        <taxon>Didymellaceae</taxon>
        <taxon>Boeremia</taxon>
    </lineage>
</organism>
<name>A0ACC2IJ08_9PLEO</name>
<keyword evidence="2" id="KW-1185">Reference proteome</keyword>
<evidence type="ECO:0000313" key="1">
    <source>
        <dbReference type="EMBL" id="KAJ8115097.1"/>
    </source>
</evidence>
<proteinExistence type="predicted"/>
<protein>
    <submittedName>
        <fullName evidence="1">Uncharacterized protein</fullName>
    </submittedName>
</protein>
<evidence type="ECO:0000313" key="2">
    <source>
        <dbReference type="Proteomes" id="UP001153331"/>
    </source>
</evidence>
<dbReference type="Proteomes" id="UP001153331">
    <property type="component" value="Unassembled WGS sequence"/>
</dbReference>